<evidence type="ECO:0000256" key="2">
    <source>
        <dbReference type="SAM" id="Phobius"/>
    </source>
</evidence>
<sequence length="199" mass="22825">MHSAFQVSVLTTKLSTSRSLDTKRPNVKSRHVKMKQWRILVIVLGVIILLLVANFSVQISSRRRTNSSQVSDHKKNTSAAFEKNHATRRKSKRKNNSSAIGDAKMSPNSMCWKNEETQTVGECIHCSDYEERTLVGCQESGNIQLTICIVSNIKCYKSCPHVIEWEEKKFWIFEGLMLLGLMVSSSVVWYRQRQLDNIF</sequence>
<feature type="non-terminal residue" evidence="3">
    <location>
        <position position="1"/>
    </location>
</feature>
<proteinExistence type="predicted"/>
<accession>A0AAD9V673</accession>
<feature type="compositionally biased region" description="Basic residues" evidence="1">
    <location>
        <begin position="86"/>
        <end position="95"/>
    </location>
</feature>
<reference evidence="3" key="1">
    <citation type="journal article" date="2023" name="G3 (Bethesda)">
        <title>Whole genome assembly and annotation of the endangered Caribbean coral Acropora cervicornis.</title>
        <authorList>
            <person name="Selwyn J.D."/>
            <person name="Vollmer S.V."/>
        </authorList>
    </citation>
    <scope>NUCLEOTIDE SEQUENCE</scope>
    <source>
        <strain evidence="3">K2</strain>
    </source>
</reference>
<feature type="transmembrane region" description="Helical" evidence="2">
    <location>
        <begin position="170"/>
        <end position="190"/>
    </location>
</feature>
<feature type="region of interest" description="Disordered" evidence="1">
    <location>
        <begin position="63"/>
        <end position="102"/>
    </location>
</feature>
<dbReference type="Gene3D" id="3.30.720.220">
    <property type="match status" value="1"/>
</dbReference>
<dbReference type="GO" id="GO:0030496">
    <property type="term" value="C:midbody"/>
    <property type="evidence" value="ECO:0007669"/>
    <property type="project" value="TreeGrafter"/>
</dbReference>
<feature type="transmembrane region" description="Helical" evidence="2">
    <location>
        <begin position="37"/>
        <end position="57"/>
    </location>
</feature>
<dbReference type="AlphaFoldDB" id="A0AAD9V673"/>
<keyword evidence="2" id="KW-1133">Transmembrane helix</keyword>
<keyword evidence="2" id="KW-0472">Membrane</keyword>
<reference evidence="3" key="2">
    <citation type="journal article" date="2023" name="Science">
        <title>Genomic signatures of disease resistance in endangered staghorn corals.</title>
        <authorList>
            <person name="Vollmer S.V."/>
            <person name="Selwyn J.D."/>
            <person name="Despard B.A."/>
            <person name="Roesel C.L."/>
        </authorList>
    </citation>
    <scope>NUCLEOTIDE SEQUENCE</scope>
    <source>
        <strain evidence="3">K2</strain>
    </source>
</reference>
<keyword evidence="4" id="KW-1185">Reference proteome</keyword>
<evidence type="ECO:0000313" key="3">
    <source>
        <dbReference type="EMBL" id="KAK2562786.1"/>
    </source>
</evidence>
<dbReference type="Proteomes" id="UP001249851">
    <property type="component" value="Unassembled WGS sequence"/>
</dbReference>
<dbReference type="PANTHER" id="PTHR13041">
    <property type="entry name" value="JTB PROTEIN-RELATED"/>
    <property type="match status" value="1"/>
</dbReference>
<gene>
    <name evidence="3" type="ORF">P5673_013734</name>
</gene>
<dbReference type="InterPro" id="IPR008657">
    <property type="entry name" value="JTB"/>
</dbReference>
<dbReference type="PANTHER" id="PTHR13041:SF3">
    <property type="entry name" value="PROTEIN JTB"/>
    <property type="match status" value="1"/>
</dbReference>
<organism evidence="3 4">
    <name type="scientific">Acropora cervicornis</name>
    <name type="common">Staghorn coral</name>
    <dbReference type="NCBI Taxonomy" id="6130"/>
    <lineage>
        <taxon>Eukaryota</taxon>
        <taxon>Metazoa</taxon>
        <taxon>Cnidaria</taxon>
        <taxon>Anthozoa</taxon>
        <taxon>Hexacorallia</taxon>
        <taxon>Scleractinia</taxon>
        <taxon>Astrocoeniina</taxon>
        <taxon>Acroporidae</taxon>
        <taxon>Acropora</taxon>
    </lineage>
</organism>
<dbReference type="EMBL" id="JARQWQ010000027">
    <property type="protein sequence ID" value="KAK2562786.1"/>
    <property type="molecule type" value="Genomic_DNA"/>
</dbReference>
<comment type="caution">
    <text evidence="3">The sequence shown here is derived from an EMBL/GenBank/DDBJ whole genome shotgun (WGS) entry which is preliminary data.</text>
</comment>
<keyword evidence="2" id="KW-0812">Transmembrane</keyword>
<dbReference type="GO" id="GO:0005813">
    <property type="term" value="C:centrosome"/>
    <property type="evidence" value="ECO:0007669"/>
    <property type="project" value="TreeGrafter"/>
</dbReference>
<dbReference type="GO" id="GO:0005819">
    <property type="term" value="C:spindle"/>
    <property type="evidence" value="ECO:0007669"/>
    <property type="project" value="TreeGrafter"/>
</dbReference>
<dbReference type="Pfam" id="PF05439">
    <property type="entry name" value="JTB"/>
    <property type="match status" value="1"/>
</dbReference>
<evidence type="ECO:0000256" key="1">
    <source>
        <dbReference type="SAM" id="MobiDB-lite"/>
    </source>
</evidence>
<protein>
    <submittedName>
        <fullName evidence="3">Protein JTB</fullName>
    </submittedName>
</protein>
<evidence type="ECO:0000313" key="4">
    <source>
        <dbReference type="Proteomes" id="UP001249851"/>
    </source>
</evidence>
<dbReference type="GO" id="GO:0016020">
    <property type="term" value="C:membrane"/>
    <property type="evidence" value="ECO:0007669"/>
    <property type="project" value="InterPro"/>
</dbReference>
<dbReference type="GO" id="GO:0000281">
    <property type="term" value="P:mitotic cytokinesis"/>
    <property type="evidence" value="ECO:0007669"/>
    <property type="project" value="TreeGrafter"/>
</dbReference>
<name>A0AAD9V673_ACRCE</name>
<dbReference type="GO" id="GO:0005737">
    <property type="term" value="C:cytoplasm"/>
    <property type="evidence" value="ECO:0007669"/>
    <property type="project" value="TreeGrafter"/>
</dbReference>